<evidence type="ECO:0000256" key="2">
    <source>
        <dbReference type="ARBA" id="ARBA00002764"/>
    </source>
</evidence>
<reference evidence="11" key="1">
    <citation type="submission" date="2016-11" db="EMBL/GenBank/DDBJ databases">
        <authorList>
            <person name="Varghese N."/>
            <person name="Submissions S."/>
        </authorList>
    </citation>
    <scope>NUCLEOTIDE SEQUENCE [LARGE SCALE GENOMIC DNA]</scope>
    <source>
        <strain evidence="11">DSM 14826</strain>
    </source>
</reference>
<evidence type="ECO:0000256" key="4">
    <source>
        <dbReference type="ARBA" id="ARBA00022676"/>
    </source>
</evidence>
<gene>
    <name evidence="7" type="primary">glgA</name>
    <name evidence="10" type="ORF">SAMN02745227_01770</name>
</gene>
<feature type="domain" description="Starch synthase catalytic" evidence="9">
    <location>
        <begin position="2"/>
        <end position="234"/>
    </location>
</feature>
<dbReference type="EMBL" id="FRAI01000021">
    <property type="protein sequence ID" value="SHK20282.1"/>
    <property type="molecule type" value="Genomic_DNA"/>
</dbReference>
<feature type="binding site" evidence="7">
    <location>
        <position position="15"/>
    </location>
    <ligand>
        <name>ADP-alpha-D-glucose</name>
        <dbReference type="ChEBI" id="CHEBI:57498"/>
    </ligand>
</feature>
<evidence type="ECO:0000256" key="6">
    <source>
        <dbReference type="ARBA" id="ARBA00023056"/>
    </source>
</evidence>
<dbReference type="SUPFAM" id="SSF53756">
    <property type="entry name" value="UDP-Glycosyltransferase/glycogen phosphorylase"/>
    <property type="match status" value="1"/>
</dbReference>
<dbReference type="NCBIfam" id="NF001899">
    <property type="entry name" value="PRK00654.1-2"/>
    <property type="match status" value="1"/>
</dbReference>
<dbReference type="RefSeq" id="WP_072908044.1">
    <property type="nucleotide sequence ID" value="NZ_FRAI01000021.1"/>
</dbReference>
<keyword evidence="4 7" id="KW-0328">Glycosyltransferase</keyword>
<dbReference type="PANTHER" id="PTHR45825:SF11">
    <property type="entry name" value="ALPHA AMYLASE DOMAIN-CONTAINING PROTEIN"/>
    <property type="match status" value="1"/>
</dbReference>
<keyword evidence="5 7" id="KW-0808">Transferase</keyword>
<dbReference type="OrthoDB" id="9808590at2"/>
<dbReference type="EC" id="2.4.1.21" evidence="7"/>
<evidence type="ECO:0000313" key="11">
    <source>
        <dbReference type="Proteomes" id="UP000243547"/>
    </source>
</evidence>
<evidence type="ECO:0000256" key="7">
    <source>
        <dbReference type="HAMAP-Rule" id="MF_00484"/>
    </source>
</evidence>
<dbReference type="HAMAP" id="MF_00484">
    <property type="entry name" value="Glycogen_synth"/>
    <property type="match status" value="1"/>
</dbReference>
<evidence type="ECO:0000313" key="10">
    <source>
        <dbReference type="EMBL" id="SHK20282.1"/>
    </source>
</evidence>
<dbReference type="AlphaFoldDB" id="A0A1M6QJ70"/>
<comment type="pathway">
    <text evidence="7">Glycan biosynthesis; glycogen biosynthesis.</text>
</comment>
<dbReference type="Proteomes" id="UP000243547">
    <property type="component" value="Unassembled WGS sequence"/>
</dbReference>
<comment type="catalytic activity">
    <reaction evidence="1 7">
        <text>[(1-&gt;4)-alpha-D-glucosyl](n) + ADP-alpha-D-glucose = [(1-&gt;4)-alpha-D-glucosyl](n+1) + ADP + H(+)</text>
        <dbReference type="Rhea" id="RHEA:18189"/>
        <dbReference type="Rhea" id="RHEA-COMP:9584"/>
        <dbReference type="Rhea" id="RHEA-COMP:9587"/>
        <dbReference type="ChEBI" id="CHEBI:15378"/>
        <dbReference type="ChEBI" id="CHEBI:15444"/>
        <dbReference type="ChEBI" id="CHEBI:57498"/>
        <dbReference type="ChEBI" id="CHEBI:456216"/>
        <dbReference type="EC" id="2.4.1.21"/>
    </reaction>
</comment>
<dbReference type="STRING" id="1120989.SAMN02745227_01770"/>
<organism evidence="10 11">
    <name type="scientific">Anaerobranca californiensis DSM 14826</name>
    <dbReference type="NCBI Taxonomy" id="1120989"/>
    <lineage>
        <taxon>Bacteria</taxon>
        <taxon>Bacillati</taxon>
        <taxon>Bacillota</taxon>
        <taxon>Clostridia</taxon>
        <taxon>Eubacteriales</taxon>
        <taxon>Proteinivoracaceae</taxon>
        <taxon>Anaerobranca</taxon>
    </lineage>
</organism>
<dbReference type="InterPro" id="IPR001296">
    <property type="entry name" value="Glyco_trans_1"/>
</dbReference>
<dbReference type="GO" id="GO:0009011">
    <property type="term" value="F:alpha-1,4-glucan glucosyltransferase (ADP-glucose donor) activity"/>
    <property type="evidence" value="ECO:0007669"/>
    <property type="project" value="UniProtKB-UniRule"/>
</dbReference>
<dbReference type="Pfam" id="PF00534">
    <property type="entry name" value="Glycos_transf_1"/>
    <property type="match status" value="1"/>
</dbReference>
<keyword evidence="11" id="KW-1185">Reference proteome</keyword>
<dbReference type="InterPro" id="IPR011835">
    <property type="entry name" value="GS/SS"/>
</dbReference>
<dbReference type="Pfam" id="PF08323">
    <property type="entry name" value="Glyco_transf_5"/>
    <property type="match status" value="1"/>
</dbReference>
<dbReference type="GO" id="GO:0004373">
    <property type="term" value="F:alpha-1,4-glucan glucosyltransferase (UDP-glucose donor) activity"/>
    <property type="evidence" value="ECO:0007669"/>
    <property type="project" value="InterPro"/>
</dbReference>
<dbReference type="NCBIfam" id="TIGR02095">
    <property type="entry name" value="glgA"/>
    <property type="match status" value="1"/>
</dbReference>
<dbReference type="NCBIfam" id="NF001898">
    <property type="entry name" value="PRK00654.1-1"/>
    <property type="match status" value="1"/>
</dbReference>
<keyword evidence="6 7" id="KW-0320">Glycogen biosynthesis</keyword>
<proteinExistence type="inferred from homology"/>
<feature type="domain" description="Glycosyl transferase family 1" evidence="8">
    <location>
        <begin position="286"/>
        <end position="452"/>
    </location>
</feature>
<protein>
    <recommendedName>
        <fullName evidence="7">Glycogen synthase</fullName>
        <ecNumber evidence="7">2.4.1.21</ecNumber>
    </recommendedName>
    <alternativeName>
        <fullName evidence="7">Starch [bacterial glycogen] synthase</fullName>
    </alternativeName>
</protein>
<comment type="function">
    <text evidence="2 7">Synthesizes alpha-1,4-glucan chains using ADP-glucose.</text>
</comment>
<evidence type="ECO:0000256" key="3">
    <source>
        <dbReference type="ARBA" id="ARBA00010281"/>
    </source>
</evidence>
<evidence type="ECO:0000259" key="8">
    <source>
        <dbReference type="Pfam" id="PF00534"/>
    </source>
</evidence>
<accession>A0A1M6QJ70</accession>
<dbReference type="CDD" id="cd03791">
    <property type="entry name" value="GT5_Glycogen_synthase_DULL1-like"/>
    <property type="match status" value="1"/>
</dbReference>
<dbReference type="UniPathway" id="UPA00164"/>
<evidence type="ECO:0000256" key="1">
    <source>
        <dbReference type="ARBA" id="ARBA00001478"/>
    </source>
</evidence>
<dbReference type="InterPro" id="IPR013534">
    <property type="entry name" value="Starch_synth_cat_dom"/>
</dbReference>
<dbReference type="Gene3D" id="3.40.50.2000">
    <property type="entry name" value="Glycogen Phosphorylase B"/>
    <property type="match status" value="2"/>
</dbReference>
<sequence length="476" mass="55179">MKVLFVASECTPFIKTGGLADVIGSLPKYLQDLGVDVRVIMPKYSGIDFSLTGYPQWQKSIHISMEWRKQFCGIETLEYKNLIFYFVDNKYYFDRPGLYGYYDDGERFAYFSKAVVDILPHIGFKPDIIHCHDWHSAMVPVLIDGRRGDDFYKDIKTVYTIHNLKFQGIFPKEVLSLMELDDSYFKFDKLEYHNNINFMKGGIIYSNCVSTVSPTYVEEIKTPFFGEGLEEILKFHQSKLRGILNGLDYEEYNPSTDSNLYVKYSLKSLGGKTRNKKMLQKELALVEDKNVPLIAIISRLTEQKGFYLIKEVLDEILQMNIQMVVLGVGDKEFEDMFIHAEQRYPDKLRVLLKFDEGLARKIYGGSDLFLMPSLFEPCGLSQLIALRYGSLPLVRETGGLKDTVVPYNQFTGEGNGFSFTNYNAHDMLFTLKWAIDIFYNDKKAWRQLQKNAMETDNSWKKSAQEYLKLYEEVKGY</sequence>
<name>A0A1M6QJ70_9FIRM</name>
<dbReference type="PANTHER" id="PTHR45825">
    <property type="entry name" value="GRANULE-BOUND STARCH SYNTHASE 1, CHLOROPLASTIC/AMYLOPLASTIC"/>
    <property type="match status" value="1"/>
</dbReference>
<dbReference type="GO" id="GO:0005978">
    <property type="term" value="P:glycogen biosynthetic process"/>
    <property type="evidence" value="ECO:0007669"/>
    <property type="project" value="UniProtKB-UniRule"/>
</dbReference>
<evidence type="ECO:0000256" key="5">
    <source>
        <dbReference type="ARBA" id="ARBA00022679"/>
    </source>
</evidence>
<comment type="similarity">
    <text evidence="3 7">Belongs to the glycosyltransferase 1 family. Bacterial/plant glycogen synthase subfamily.</text>
</comment>
<evidence type="ECO:0000259" key="9">
    <source>
        <dbReference type="Pfam" id="PF08323"/>
    </source>
</evidence>